<keyword evidence="3" id="KW-1185">Reference proteome</keyword>
<accession>A0ABN8PJK4</accession>
<name>A0ABN8PJK4_9CNID</name>
<comment type="caution">
    <text evidence="2">The sequence shown here is derived from an EMBL/GenBank/DDBJ whole genome shotgun (WGS) entry which is preliminary data.</text>
</comment>
<dbReference type="Proteomes" id="UP001159427">
    <property type="component" value="Unassembled WGS sequence"/>
</dbReference>
<dbReference type="EMBL" id="CALNXI010000887">
    <property type="protein sequence ID" value="CAH3145216.1"/>
    <property type="molecule type" value="Genomic_DNA"/>
</dbReference>
<evidence type="ECO:0000313" key="2">
    <source>
        <dbReference type="EMBL" id="CAH3145216.1"/>
    </source>
</evidence>
<feature type="chain" id="PRO_5046533299" evidence="1">
    <location>
        <begin position="23"/>
        <end position="52"/>
    </location>
</feature>
<organism evidence="2 3">
    <name type="scientific">Porites evermanni</name>
    <dbReference type="NCBI Taxonomy" id="104178"/>
    <lineage>
        <taxon>Eukaryota</taxon>
        <taxon>Metazoa</taxon>
        <taxon>Cnidaria</taxon>
        <taxon>Anthozoa</taxon>
        <taxon>Hexacorallia</taxon>
        <taxon>Scleractinia</taxon>
        <taxon>Fungiina</taxon>
        <taxon>Poritidae</taxon>
        <taxon>Porites</taxon>
    </lineage>
</organism>
<proteinExistence type="predicted"/>
<reference evidence="2 3" key="1">
    <citation type="submission" date="2022-05" db="EMBL/GenBank/DDBJ databases">
        <authorList>
            <consortium name="Genoscope - CEA"/>
            <person name="William W."/>
        </authorList>
    </citation>
    <scope>NUCLEOTIDE SEQUENCE [LARGE SCALE GENOMIC DNA]</scope>
</reference>
<sequence length="52" mass="5931">MIWANKLLNIVLSVLTINNAKAGGITVNIIKEKQMMYFDSMFTSDQGRLEIR</sequence>
<gene>
    <name evidence="2" type="ORF">PEVE_00043424</name>
</gene>
<evidence type="ECO:0000313" key="3">
    <source>
        <dbReference type="Proteomes" id="UP001159427"/>
    </source>
</evidence>
<feature type="signal peptide" evidence="1">
    <location>
        <begin position="1"/>
        <end position="22"/>
    </location>
</feature>
<keyword evidence="1" id="KW-0732">Signal</keyword>
<protein>
    <submittedName>
        <fullName evidence="2">Uncharacterized protein</fullName>
    </submittedName>
</protein>
<evidence type="ECO:0000256" key="1">
    <source>
        <dbReference type="SAM" id="SignalP"/>
    </source>
</evidence>